<dbReference type="SUPFAM" id="SSF46689">
    <property type="entry name" value="Homeodomain-like"/>
    <property type="match status" value="1"/>
</dbReference>
<dbReference type="PANTHER" id="PTHR46796:SF15">
    <property type="entry name" value="BLL1074 PROTEIN"/>
    <property type="match status" value="1"/>
</dbReference>
<evidence type="ECO:0000313" key="7">
    <source>
        <dbReference type="Proteomes" id="UP000662747"/>
    </source>
</evidence>
<accession>A0ABX7PC09</accession>
<dbReference type="SMART" id="SM00342">
    <property type="entry name" value="HTH_ARAC"/>
    <property type="match status" value="1"/>
</dbReference>
<dbReference type="Pfam" id="PF12833">
    <property type="entry name" value="HTH_18"/>
    <property type="match status" value="1"/>
</dbReference>
<dbReference type="Pfam" id="PF20240">
    <property type="entry name" value="DUF6597"/>
    <property type="match status" value="1"/>
</dbReference>
<dbReference type="InterPro" id="IPR046532">
    <property type="entry name" value="DUF6597"/>
</dbReference>
<dbReference type="InterPro" id="IPR009057">
    <property type="entry name" value="Homeodomain-like_sf"/>
</dbReference>
<name>A0ABX7PC09_9BACT</name>
<dbReference type="PANTHER" id="PTHR46796">
    <property type="entry name" value="HTH-TYPE TRANSCRIPTIONAL ACTIVATOR RHAS-RELATED"/>
    <property type="match status" value="1"/>
</dbReference>
<gene>
    <name evidence="6" type="ORF">JY651_05480</name>
</gene>
<dbReference type="Proteomes" id="UP000662747">
    <property type="component" value="Chromosome"/>
</dbReference>
<evidence type="ECO:0000256" key="1">
    <source>
        <dbReference type="ARBA" id="ARBA00023015"/>
    </source>
</evidence>
<dbReference type="InterPro" id="IPR018060">
    <property type="entry name" value="HTH_AraC"/>
</dbReference>
<evidence type="ECO:0000313" key="6">
    <source>
        <dbReference type="EMBL" id="QSQ27992.1"/>
    </source>
</evidence>
<organism evidence="6 7">
    <name type="scientific">Pyxidicoccus parkwayensis</name>
    <dbReference type="NCBI Taxonomy" id="2813578"/>
    <lineage>
        <taxon>Bacteria</taxon>
        <taxon>Pseudomonadati</taxon>
        <taxon>Myxococcota</taxon>
        <taxon>Myxococcia</taxon>
        <taxon>Myxococcales</taxon>
        <taxon>Cystobacterineae</taxon>
        <taxon>Myxococcaceae</taxon>
        <taxon>Pyxidicoccus</taxon>
    </lineage>
</organism>
<sequence length="280" mass="30669">MLSRAPCPPLQPLVRMLWASEGAEASTEGGLERVLPTGAMHLVFRLSDSPLRLLEGGRPQSVGRTVVGGARASYYVREVSQPVSSVGIQFHAGAAPLLLGVPAHTLAERHTALEDVWGPVVAEMRERLRAEHSPHARLALMEQWLLARLRQTRGALHPAVELALQRFAAGDGVKDVVDATGYSHRRFIVLFREAVGLPPKTYTRVLRFQDALARLARCPDQSWSDLALDAGYADQPHLHRDFIEFTGLSPGRYRALRPGNPNHVPIPSGGPVGRSKTFKT</sequence>
<keyword evidence="7" id="KW-1185">Reference proteome</keyword>
<dbReference type="PROSITE" id="PS01124">
    <property type="entry name" value="HTH_ARAC_FAMILY_2"/>
    <property type="match status" value="1"/>
</dbReference>
<proteinExistence type="predicted"/>
<keyword evidence="3" id="KW-0804">Transcription</keyword>
<evidence type="ECO:0000256" key="3">
    <source>
        <dbReference type="ARBA" id="ARBA00023163"/>
    </source>
</evidence>
<feature type="region of interest" description="Disordered" evidence="4">
    <location>
        <begin position="257"/>
        <end position="280"/>
    </location>
</feature>
<protein>
    <submittedName>
        <fullName evidence="6">AraC family transcriptional regulator</fullName>
    </submittedName>
</protein>
<keyword evidence="1" id="KW-0805">Transcription regulation</keyword>
<evidence type="ECO:0000259" key="5">
    <source>
        <dbReference type="PROSITE" id="PS01124"/>
    </source>
</evidence>
<reference evidence="6 7" key="1">
    <citation type="submission" date="2021-02" db="EMBL/GenBank/DDBJ databases">
        <title>De Novo genome assembly of isolated myxobacteria.</title>
        <authorList>
            <person name="Stevens D.C."/>
        </authorList>
    </citation>
    <scope>NUCLEOTIDE SEQUENCE [LARGE SCALE GENOMIC DNA]</scope>
    <source>
        <strain evidence="7">SCPEA02</strain>
    </source>
</reference>
<dbReference type="Gene3D" id="1.10.10.60">
    <property type="entry name" value="Homeodomain-like"/>
    <property type="match status" value="1"/>
</dbReference>
<evidence type="ECO:0000256" key="2">
    <source>
        <dbReference type="ARBA" id="ARBA00023125"/>
    </source>
</evidence>
<dbReference type="EMBL" id="CP071090">
    <property type="protein sequence ID" value="QSQ27992.1"/>
    <property type="molecule type" value="Genomic_DNA"/>
</dbReference>
<keyword evidence="2" id="KW-0238">DNA-binding</keyword>
<evidence type="ECO:0000256" key="4">
    <source>
        <dbReference type="SAM" id="MobiDB-lite"/>
    </source>
</evidence>
<dbReference type="InterPro" id="IPR050204">
    <property type="entry name" value="AraC_XylS_family_regulators"/>
</dbReference>
<feature type="domain" description="HTH araC/xylS-type" evidence="5">
    <location>
        <begin position="157"/>
        <end position="256"/>
    </location>
</feature>